<dbReference type="EnsemblPlants" id="Pp3c8_24250V3.1">
    <property type="protein sequence ID" value="Pp3c8_24250V3.1"/>
    <property type="gene ID" value="Pp3c8_24250"/>
</dbReference>
<organism evidence="1">
    <name type="scientific">Physcomitrium patens</name>
    <name type="common">Spreading-leaved earth moss</name>
    <name type="synonym">Physcomitrella patens</name>
    <dbReference type="NCBI Taxonomy" id="3218"/>
    <lineage>
        <taxon>Eukaryota</taxon>
        <taxon>Viridiplantae</taxon>
        <taxon>Streptophyta</taxon>
        <taxon>Embryophyta</taxon>
        <taxon>Bryophyta</taxon>
        <taxon>Bryophytina</taxon>
        <taxon>Bryopsida</taxon>
        <taxon>Funariidae</taxon>
        <taxon>Funariales</taxon>
        <taxon>Funariaceae</taxon>
        <taxon>Physcomitrium</taxon>
    </lineage>
</organism>
<dbReference type="InParanoid" id="A0A2K1K8K2"/>
<keyword evidence="3" id="KW-1185">Reference proteome</keyword>
<protein>
    <submittedName>
        <fullName evidence="1 2">Uncharacterized protein</fullName>
    </submittedName>
</protein>
<dbReference type="Gramene" id="Pp3c8_24250V3.1">
    <property type="protein sequence ID" value="Pp3c8_24250V3.1"/>
    <property type="gene ID" value="Pp3c8_24250"/>
</dbReference>
<sequence>MALLVYKEEKQKIQWCHIPTPVAQFSSSVIFDTSMYV</sequence>
<dbReference type="Proteomes" id="UP000006727">
    <property type="component" value="Chromosome 8"/>
</dbReference>
<reference evidence="1 3" key="2">
    <citation type="journal article" date="2018" name="Plant J.">
        <title>The Physcomitrella patens chromosome-scale assembly reveals moss genome structure and evolution.</title>
        <authorList>
            <person name="Lang D."/>
            <person name="Ullrich K.K."/>
            <person name="Murat F."/>
            <person name="Fuchs J."/>
            <person name="Jenkins J."/>
            <person name="Haas F.B."/>
            <person name="Piednoel M."/>
            <person name="Gundlach H."/>
            <person name="Van Bel M."/>
            <person name="Meyberg R."/>
            <person name="Vives C."/>
            <person name="Morata J."/>
            <person name="Symeonidi A."/>
            <person name="Hiss M."/>
            <person name="Muchero W."/>
            <person name="Kamisugi Y."/>
            <person name="Saleh O."/>
            <person name="Blanc G."/>
            <person name="Decker E.L."/>
            <person name="van Gessel N."/>
            <person name="Grimwood J."/>
            <person name="Hayes R.D."/>
            <person name="Graham S.W."/>
            <person name="Gunter L.E."/>
            <person name="McDaniel S.F."/>
            <person name="Hoernstein S.N.W."/>
            <person name="Larsson A."/>
            <person name="Li F.W."/>
            <person name="Perroud P.F."/>
            <person name="Phillips J."/>
            <person name="Ranjan P."/>
            <person name="Rokshar D.S."/>
            <person name="Rothfels C.J."/>
            <person name="Schneider L."/>
            <person name="Shu S."/>
            <person name="Stevenson D.W."/>
            <person name="Thummler F."/>
            <person name="Tillich M."/>
            <person name="Villarreal Aguilar J.C."/>
            <person name="Widiez T."/>
            <person name="Wong G.K."/>
            <person name="Wymore A."/>
            <person name="Zhang Y."/>
            <person name="Zimmer A.D."/>
            <person name="Quatrano R.S."/>
            <person name="Mayer K.F.X."/>
            <person name="Goodstein D."/>
            <person name="Casacuberta J.M."/>
            <person name="Vandepoele K."/>
            <person name="Reski R."/>
            <person name="Cuming A.C."/>
            <person name="Tuskan G.A."/>
            <person name="Maumus F."/>
            <person name="Salse J."/>
            <person name="Schmutz J."/>
            <person name="Rensing S.A."/>
        </authorList>
    </citation>
    <scope>NUCLEOTIDE SEQUENCE [LARGE SCALE GENOMIC DNA]</scope>
    <source>
        <strain evidence="2 3">cv. Gransden 2004</strain>
    </source>
</reference>
<dbReference type="AlphaFoldDB" id="A0A2K1K8K2"/>
<name>A0A2K1K8K2_PHYPA</name>
<evidence type="ECO:0000313" key="3">
    <source>
        <dbReference type="Proteomes" id="UP000006727"/>
    </source>
</evidence>
<reference evidence="2" key="3">
    <citation type="submission" date="2020-12" db="UniProtKB">
        <authorList>
            <consortium name="EnsemblPlants"/>
        </authorList>
    </citation>
    <scope>IDENTIFICATION</scope>
</reference>
<accession>A0A2K1K8K2</accession>
<reference evidence="1 3" key="1">
    <citation type="journal article" date="2008" name="Science">
        <title>The Physcomitrella genome reveals evolutionary insights into the conquest of land by plants.</title>
        <authorList>
            <person name="Rensing S."/>
            <person name="Lang D."/>
            <person name="Zimmer A."/>
            <person name="Terry A."/>
            <person name="Salamov A."/>
            <person name="Shapiro H."/>
            <person name="Nishiyama T."/>
            <person name="Perroud P.-F."/>
            <person name="Lindquist E."/>
            <person name="Kamisugi Y."/>
            <person name="Tanahashi T."/>
            <person name="Sakakibara K."/>
            <person name="Fujita T."/>
            <person name="Oishi K."/>
            <person name="Shin-I T."/>
            <person name="Kuroki Y."/>
            <person name="Toyoda A."/>
            <person name="Suzuki Y."/>
            <person name="Hashimoto A."/>
            <person name="Yamaguchi K."/>
            <person name="Sugano A."/>
            <person name="Kohara Y."/>
            <person name="Fujiyama A."/>
            <person name="Anterola A."/>
            <person name="Aoki S."/>
            <person name="Ashton N."/>
            <person name="Barbazuk W.B."/>
            <person name="Barker E."/>
            <person name="Bennetzen J."/>
            <person name="Bezanilla M."/>
            <person name="Blankenship R."/>
            <person name="Cho S.H."/>
            <person name="Dutcher S."/>
            <person name="Estelle M."/>
            <person name="Fawcett J.A."/>
            <person name="Gundlach H."/>
            <person name="Hanada K."/>
            <person name="Heyl A."/>
            <person name="Hicks K.A."/>
            <person name="Hugh J."/>
            <person name="Lohr M."/>
            <person name="Mayer K."/>
            <person name="Melkozernov A."/>
            <person name="Murata T."/>
            <person name="Nelson D."/>
            <person name="Pils B."/>
            <person name="Prigge M."/>
            <person name="Reiss B."/>
            <person name="Renner T."/>
            <person name="Rombauts S."/>
            <person name="Rushton P."/>
            <person name="Sanderfoot A."/>
            <person name="Schween G."/>
            <person name="Shiu S.-H."/>
            <person name="Stueber K."/>
            <person name="Theodoulou F.L."/>
            <person name="Tu H."/>
            <person name="Van de Peer Y."/>
            <person name="Verrier P.J."/>
            <person name="Waters E."/>
            <person name="Wood A."/>
            <person name="Yang L."/>
            <person name="Cove D."/>
            <person name="Cuming A."/>
            <person name="Hasebe M."/>
            <person name="Lucas S."/>
            <person name="Mishler D.B."/>
            <person name="Reski R."/>
            <person name="Grigoriev I."/>
            <person name="Quatrano R.S."/>
            <person name="Boore J.L."/>
        </authorList>
    </citation>
    <scope>NUCLEOTIDE SEQUENCE [LARGE SCALE GENOMIC DNA]</scope>
    <source>
        <strain evidence="2 3">cv. Gransden 2004</strain>
    </source>
</reference>
<dbReference type="EMBL" id="ABEU02000008">
    <property type="protein sequence ID" value="PNR50106.1"/>
    <property type="molecule type" value="Genomic_DNA"/>
</dbReference>
<gene>
    <name evidence="1" type="ORF">PHYPA_012003</name>
</gene>
<proteinExistence type="predicted"/>
<evidence type="ECO:0000313" key="1">
    <source>
        <dbReference type="EMBL" id="PNR50106.1"/>
    </source>
</evidence>
<evidence type="ECO:0000313" key="2">
    <source>
        <dbReference type="EnsemblPlants" id="Pp3c8_24250V3.1"/>
    </source>
</evidence>